<proteinExistence type="predicted"/>
<reference evidence="1" key="1">
    <citation type="submission" date="2013-08" db="EMBL/GenBank/DDBJ databases">
        <authorList>
            <person name="Mendez C."/>
            <person name="Richter M."/>
            <person name="Ferrer M."/>
            <person name="Sanchez J."/>
        </authorList>
    </citation>
    <scope>NUCLEOTIDE SEQUENCE</scope>
</reference>
<organism evidence="1">
    <name type="scientific">mine drainage metagenome</name>
    <dbReference type="NCBI Taxonomy" id="410659"/>
    <lineage>
        <taxon>unclassified sequences</taxon>
        <taxon>metagenomes</taxon>
        <taxon>ecological metagenomes</taxon>
    </lineage>
</organism>
<protein>
    <submittedName>
        <fullName evidence="1">Regulatory protein</fullName>
    </submittedName>
</protein>
<reference evidence="1" key="2">
    <citation type="journal article" date="2014" name="ISME J.">
        <title>Microbial stratification in low pH oxic and suboxic macroscopic growths along an acid mine drainage.</title>
        <authorList>
            <person name="Mendez-Garcia C."/>
            <person name="Mesa V."/>
            <person name="Sprenger R.R."/>
            <person name="Richter M."/>
            <person name="Diez M.S."/>
            <person name="Solano J."/>
            <person name="Bargiela R."/>
            <person name="Golyshina O.V."/>
            <person name="Manteca A."/>
            <person name="Ramos J.L."/>
            <person name="Gallego J.R."/>
            <person name="Llorente I."/>
            <person name="Martins Dos Santos V.A."/>
            <person name="Jensen O.N."/>
            <person name="Pelaez A.I."/>
            <person name="Sanchez J."/>
            <person name="Ferrer M."/>
        </authorList>
    </citation>
    <scope>NUCLEOTIDE SEQUENCE</scope>
</reference>
<name>T1AJT1_9ZZZZ</name>
<evidence type="ECO:0000313" key="1">
    <source>
        <dbReference type="EMBL" id="EQD57562.1"/>
    </source>
</evidence>
<accession>T1AJT1</accession>
<sequence length="299" mass="32561">MGLSTSSRRRRGGRGGAQPYLVQVHSIEAPGILERLIVGAYRVGHDAIEIRTEVAFTPERVEELHSAARGLLGVSVVAQEPNRVLLQNFIDPSKYGLPQLVQRMKMILVAFLDEIEEVLQRQVRSRRLTTLDEEGSKVLALLVRQLFLASRDWSLARRIGSPDPRHLLEWRVVVHSLQDLAGLFREAAAQLNEAAAAAPGAAESLVEFVPEVKAYLKEVMDALLHPELERACEVHQGSVRLGEAALRATDHLKGPARKNGALSAAMSLQRSTGCLALLSEVAIDRAVSAGTESVLADAA</sequence>
<comment type="caution">
    <text evidence="1">The sequence shown here is derived from an EMBL/GenBank/DDBJ whole genome shotgun (WGS) entry which is preliminary data.</text>
</comment>
<gene>
    <name evidence="1" type="ORF">B1B_08735</name>
</gene>
<dbReference type="EMBL" id="AUZY01005725">
    <property type="protein sequence ID" value="EQD57562.1"/>
    <property type="molecule type" value="Genomic_DNA"/>
</dbReference>
<dbReference type="AlphaFoldDB" id="T1AJT1"/>